<accession>W4FDP5</accession>
<dbReference type="RefSeq" id="XP_009844917.1">
    <property type="nucleotide sequence ID" value="XM_009846615.1"/>
</dbReference>
<reference evidence="2" key="1">
    <citation type="submission" date="2013-12" db="EMBL/GenBank/DDBJ databases">
        <title>The Genome Sequence of Aphanomyces astaci APO3.</title>
        <authorList>
            <consortium name="The Broad Institute Genomics Platform"/>
            <person name="Russ C."/>
            <person name="Tyler B."/>
            <person name="van West P."/>
            <person name="Dieguez-Uribeondo J."/>
            <person name="Young S.K."/>
            <person name="Zeng Q."/>
            <person name="Gargeya S."/>
            <person name="Fitzgerald M."/>
            <person name="Abouelleil A."/>
            <person name="Alvarado L."/>
            <person name="Chapman S.B."/>
            <person name="Gainer-Dewar J."/>
            <person name="Goldberg J."/>
            <person name="Griggs A."/>
            <person name="Gujja S."/>
            <person name="Hansen M."/>
            <person name="Howarth C."/>
            <person name="Imamovic A."/>
            <person name="Ireland A."/>
            <person name="Larimer J."/>
            <person name="McCowan C."/>
            <person name="Murphy C."/>
            <person name="Pearson M."/>
            <person name="Poon T.W."/>
            <person name="Priest M."/>
            <person name="Roberts A."/>
            <person name="Saif S."/>
            <person name="Shea T."/>
            <person name="Sykes S."/>
            <person name="Wortman J."/>
            <person name="Nusbaum C."/>
            <person name="Birren B."/>
        </authorList>
    </citation>
    <scope>NUCLEOTIDE SEQUENCE [LARGE SCALE GENOMIC DNA]</scope>
    <source>
        <strain evidence="2">APO3</strain>
    </source>
</reference>
<dbReference type="AlphaFoldDB" id="W4FDP5"/>
<dbReference type="EMBL" id="KI913230">
    <property type="protein sequence ID" value="ETV65575.1"/>
    <property type="molecule type" value="Genomic_DNA"/>
</dbReference>
<evidence type="ECO:0000313" key="2">
    <source>
        <dbReference type="EMBL" id="ETV65575.1"/>
    </source>
</evidence>
<gene>
    <name evidence="2" type="ORF">H257_17729</name>
</gene>
<organism evidence="2">
    <name type="scientific">Aphanomyces astaci</name>
    <name type="common">Crayfish plague agent</name>
    <dbReference type="NCBI Taxonomy" id="112090"/>
    <lineage>
        <taxon>Eukaryota</taxon>
        <taxon>Sar</taxon>
        <taxon>Stramenopiles</taxon>
        <taxon>Oomycota</taxon>
        <taxon>Saprolegniomycetes</taxon>
        <taxon>Saprolegniales</taxon>
        <taxon>Verrucalvaceae</taxon>
        <taxon>Aphanomyces</taxon>
    </lineage>
</organism>
<dbReference type="GeneID" id="20819725"/>
<evidence type="ECO:0000256" key="1">
    <source>
        <dbReference type="SAM" id="MobiDB-lite"/>
    </source>
</evidence>
<dbReference type="OrthoDB" id="1938096at2759"/>
<name>W4FDP5_APHAT</name>
<feature type="compositionally biased region" description="Polar residues" evidence="1">
    <location>
        <begin position="90"/>
        <end position="112"/>
    </location>
</feature>
<protein>
    <submittedName>
        <fullName evidence="2">Uncharacterized protein</fullName>
    </submittedName>
</protein>
<feature type="region of interest" description="Disordered" evidence="1">
    <location>
        <begin position="88"/>
        <end position="116"/>
    </location>
</feature>
<sequence length="174" mass="18856">MTGGPQLTPGLSQPTAAWLNLCDYTCGTPTSMSWMKAYICKILDEPANKSTVTEAEMEEQCKKLREDPFGDVASRLGAQKAISIPAISRGSRSSCAAQQALTTSPPLQQPDTKPSDLKMAKTRGNTYGDSQLLVGQIQGVYSSSHPSIRAQYLQARRLAPTMHSTGRHRSREGN</sequence>
<proteinExistence type="predicted"/>
<dbReference type="VEuPathDB" id="FungiDB:H257_17729"/>